<gene>
    <name evidence="2" type="ORF">BCM14_0191</name>
</gene>
<evidence type="ECO:0000256" key="1">
    <source>
        <dbReference type="SAM" id="Phobius"/>
    </source>
</evidence>
<evidence type="ECO:0000313" key="3">
    <source>
        <dbReference type="Proteomes" id="UP000238308"/>
    </source>
</evidence>
<evidence type="ECO:0000313" key="2">
    <source>
        <dbReference type="EMBL" id="PRZ00722.1"/>
    </source>
</evidence>
<dbReference type="EMBL" id="PVTV01000003">
    <property type="protein sequence ID" value="PRZ00722.1"/>
    <property type="molecule type" value="Genomic_DNA"/>
</dbReference>
<dbReference type="Proteomes" id="UP000238308">
    <property type="component" value="Unassembled WGS sequence"/>
</dbReference>
<keyword evidence="1" id="KW-0472">Membrane</keyword>
<keyword evidence="1" id="KW-1133">Transmembrane helix</keyword>
<feature type="transmembrane region" description="Helical" evidence="1">
    <location>
        <begin position="68"/>
        <end position="101"/>
    </location>
</feature>
<accession>A0A2T0XPB8</accession>
<feature type="transmembrane region" description="Helical" evidence="1">
    <location>
        <begin position="21"/>
        <end position="48"/>
    </location>
</feature>
<protein>
    <submittedName>
        <fullName evidence="2">Putative membrane protein</fullName>
    </submittedName>
</protein>
<name>A0A2T0XPB8_9BURK</name>
<reference evidence="2 3" key="1">
    <citation type="submission" date="2018-03" db="EMBL/GenBank/DDBJ databases">
        <title>Genomic Encyclopedia of Type Strains, Phase III (KMG-III): the genomes of soil and plant-associated and newly described type strains.</title>
        <authorList>
            <person name="Whitman W."/>
        </authorList>
    </citation>
    <scope>NUCLEOTIDE SEQUENCE [LARGE SCALE GENOMIC DNA]</scope>
    <source>
        <strain evidence="2 3">MWH-P2sevCIIIb</strain>
    </source>
</reference>
<proteinExistence type="predicted"/>
<dbReference type="AlphaFoldDB" id="A0A2T0XPB8"/>
<sequence length="116" mass="13115">MMSEPTPDQLKQVDLRVLTHVVYGLFALGLVTWVFAAATVAAIVIIYVKRGDVAGTVYASHFNWLSYTFWWALLWVLVSLLGTYIFIGYLGLVVTTVWALYRVVKGWLALLEFKTP</sequence>
<comment type="caution">
    <text evidence="2">The sequence shown here is derived from an EMBL/GenBank/DDBJ whole genome shotgun (WGS) entry which is preliminary data.</text>
</comment>
<keyword evidence="1" id="KW-0812">Transmembrane</keyword>
<organism evidence="2 3">
    <name type="scientific">Jezberella montanilacus</name>
    <dbReference type="NCBI Taxonomy" id="323426"/>
    <lineage>
        <taxon>Bacteria</taxon>
        <taxon>Pseudomonadati</taxon>
        <taxon>Pseudomonadota</taxon>
        <taxon>Betaproteobacteria</taxon>
        <taxon>Burkholderiales</taxon>
        <taxon>Alcaligenaceae</taxon>
        <taxon>Jezberella</taxon>
    </lineage>
</organism>
<keyword evidence="3" id="KW-1185">Reference proteome</keyword>